<evidence type="ECO:0000313" key="2">
    <source>
        <dbReference type="Proteomes" id="UP001596410"/>
    </source>
</evidence>
<reference evidence="2" key="1">
    <citation type="journal article" date="2019" name="Int. J. Syst. Evol. Microbiol.">
        <title>The Global Catalogue of Microorganisms (GCM) 10K type strain sequencing project: providing services to taxonomists for standard genome sequencing and annotation.</title>
        <authorList>
            <consortium name="The Broad Institute Genomics Platform"/>
            <consortium name="The Broad Institute Genome Sequencing Center for Infectious Disease"/>
            <person name="Wu L."/>
            <person name="Ma J."/>
        </authorList>
    </citation>
    <scope>NUCLEOTIDE SEQUENCE [LARGE SCALE GENOMIC DNA]</scope>
    <source>
        <strain evidence="2">CGMCC 4.1621</strain>
    </source>
</reference>
<name>A0ABW2EKT1_9BACI</name>
<dbReference type="InterPro" id="IPR036638">
    <property type="entry name" value="HLH_DNA-bd_sf"/>
</dbReference>
<dbReference type="InterPro" id="IPR018540">
    <property type="entry name" value="Spo0E-like"/>
</dbReference>
<dbReference type="Pfam" id="PF09388">
    <property type="entry name" value="SpoOE-like"/>
    <property type="match status" value="1"/>
</dbReference>
<dbReference type="EMBL" id="JBHSZV010000022">
    <property type="protein sequence ID" value="MFC7062033.1"/>
    <property type="molecule type" value="Genomic_DNA"/>
</dbReference>
<organism evidence="1 2">
    <name type="scientific">Halobacillus seohaensis</name>
    <dbReference type="NCBI Taxonomy" id="447421"/>
    <lineage>
        <taxon>Bacteria</taxon>
        <taxon>Bacillati</taxon>
        <taxon>Bacillota</taxon>
        <taxon>Bacilli</taxon>
        <taxon>Bacillales</taxon>
        <taxon>Bacillaceae</taxon>
        <taxon>Halobacillus</taxon>
    </lineage>
</organism>
<sequence>MNKIQILEDKIEQVRFKMYNYYTKNPSDFRVLEVSRELDELLNQLNKEMNVLGNH</sequence>
<dbReference type="Proteomes" id="UP001596410">
    <property type="component" value="Unassembled WGS sequence"/>
</dbReference>
<evidence type="ECO:0000313" key="1">
    <source>
        <dbReference type="EMBL" id="MFC7062033.1"/>
    </source>
</evidence>
<comment type="caution">
    <text evidence="1">The sequence shown here is derived from an EMBL/GenBank/DDBJ whole genome shotgun (WGS) entry which is preliminary data.</text>
</comment>
<dbReference type="RefSeq" id="WP_204708956.1">
    <property type="nucleotide sequence ID" value="NZ_JBHSZV010000022.1"/>
</dbReference>
<protein>
    <submittedName>
        <fullName evidence="1">Spo0E family sporulation regulatory protein-aspartic acid phosphatase</fullName>
    </submittedName>
</protein>
<dbReference type="Gene3D" id="4.10.280.10">
    <property type="entry name" value="Helix-loop-helix DNA-binding domain"/>
    <property type="match status" value="1"/>
</dbReference>
<dbReference type="InterPro" id="IPR037208">
    <property type="entry name" value="Spo0E-like_sf"/>
</dbReference>
<dbReference type="SUPFAM" id="SSF140500">
    <property type="entry name" value="BAS1536-like"/>
    <property type="match status" value="1"/>
</dbReference>
<accession>A0ABW2EKT1</accession>
<keyword evidence="2" id="KW-1185">Reference proteome</keyword>
<proteinExistence type="predicted"/>
<gene>
    <name evidence="1" type="ORF">ACFQIC_09185</name>
</gene>